<name>A0AAD9YIB9_COLKA</name>
<evidence type="ECO:0000313" key="4">
    <source>
        <dbReference type="Proteomes" id="UP001281614"/>
    </source>
</evidence>
<protein>
    <recommendedName>
        <fullName evidence="5">Secreted protein</fullName>
    </recommendedName>
</protein>
<comment type="caution">
    <text evidence="3">The sequence shown here is derived from an EMBL/GenBank/DDBJ whole genome shotgun (WGS) entry which is preliminary data.</text>
</comment>
<evidence type="ECO:0000256" key="2">
    <source>
        <dbReference type="SAM" id="SignalP"/>
    </source>
</evidence>
<evidence type="ECO:0000313" key="3">
    <source>
        <dbReference type="EMBL" id="KAK2766463.1"/>
    </source>
</evidence>
<organism evidence="3 4">
    <name type="scientific">Colletotrichum kahawae</name>
    <name type="common">Coffee berry disease fungus</name>
    <dbReference type="NCBI Taxonomy" id="34407"/>
    <lineage>
        <taxon>Eukaryota</taxon>
        <taxon>Fungi</taxon>
        <taxon>Dikarya</taxon>
        <taxon>Ascomycota</taxon>
        <taxon>Pezizomycotina</taxon>
        <taxon>Sordariomycetes</taxon>
        <taxon>Hypocreomycetidae</taxon>
        <taxon>Glomerellales</taxon>
        <taxon>Glomerellaceae</taxon>
        <taxon>Colletotrichum</taxon>
        <taxon>Colletotrichum gloeosporioides species complex</taxon>
    </lineage>
</organism>
<reference evidence="3" key="1">
    <citation type="submission" date="2023-02" db="EMBL/GenBank/DDBJ databases">
        <title>Colletotrichum kahawae CIFC_Que2 genome sequencing and assembly.</title>
        <authorList>
            <person name="Baroncelli R."/>
        </authorList>
    </citation>
    <scope>NUCLEOTIDE SEQUENCE</scope>
    <source>
        <strain evidence="3">CIFC_Que2</strain>
    </source>
</reference>
<evidence type="ECO:0008006" key="5">
    <source>
        <dbReference type="Google" id="ProtNLM"/>
    </source>
</evidence>
<accession>A0AAD9YIB9</accession>
<gene>
    <name evidence="3" type="ORF">CKAH01_04746</name>
</gene>
<feature type="compositionally biased region" description="Basic and acidic residues" evidence="1">
    <location>
        <begin position="106"/>
        <end position="115"/>
    </location>
</feature>
<feature type="region of interest" description="Disordered" evidence="1">
    <location>
        <begin position="96"/>
        <end position="125"/>
    </location>
</feature>
<evidence type="ECO:0000256" key="1">
    <source>
        <dbReference type="SAM" id="MobiDB-lite"/>
    </source>
</evidence>
<proteinExistence type="predicted"/>
<sequence>MLQHPPFLFLTLFCLPSHAHPRLRLPSALSPFRHCFFCFSSCSLPRYHPPRLSSQNNLKRTSSTHPPTGAKLGALPFPCLASPGPLVSPSCYPSWESARPARGKGLKFENNHHLPESTPGRNRSP</sequence>
<feature type="chain" id="PRO_5042008275" description="Secreted protein" evidence="2">
    <location>
        <begin position="20"/>
        <end position="125"/>
    </location>
</feature>
<dbReference type="AlphaFoldDB" id="A0AAD9YIB9"/>
<keyword evidence="4" id="KW-1185">Reference proteome</keyword>
<dbReference type="EMBL" id="VYYT01000124">
    <property type="protein sequence ID" value="KAK2766463.1"/>
    <property type="molecule type" value="Genomic_DNA"/>
</dbReference>
<feature type="signal peptide" evidence="2">
    <location>
        <begin position="1"/>
        <end position="19"/>
    </location>
</feature>
<dbReference type="Proteomes" id="UP001281614">
    <property type="component" value="Unassembled WGS sequence"/>
</dbReference>
<keyword evidence="2" id="KW-0732">Signal</keyword>